<proteinExistence type="predicted"/>
<feature type="signal peptide" evidence="1">
    <location>
        <begin position="1"/>
        <end position="18"/>
    </location>
</feature>
<dbReference type="AlphaFoldDB" id="A0A9N9ZZT0"/>
<evidence type="ECO:0000256" key="1">
    <source>
        <dbReference type="SAM" id="SignalP"/>
    </source>
</evidence>
<evidence type="ECO:0000313" key="3">
    <source>
        <dbReference type="Proteomes" id="UP001152759"/>
    </source>
</evidence>
<reference evidence="2" key="1">
    <citation type="submission" date="2021-12" db="EMBL/GenBank/DDBJ databases">
        <authorList>
            <person name="King R."/>
        </authorList>
    </citation>
    <scope>NUCLEOTIDE SEQUENCE</scope>
</reference>
<accession>A0A9N9ZZT0</accession>
<name>A0A9N9ZZT0_BEMTA</name>
<feature type="chain" id="PRO_5040118793" description="Secreted protein" evidence="1">
    <location>
        <begin position="19"/>
        <end position="209"/>
    </location>
</feature>
<keyword evidence="3" id="KW-1185">Reference proteome</keyword>
<sequence>MTSRCTFIVMIVTAYASAGVIPVPEENASSDLLEDAVPVHQHKTLAALIAELKALEIWRQNELNKALEDPELVREPDAVKYLQSLVEYDKRWFVYAVRILDCIETLDHPDGKTAEEIQQATDTVLVFRLNQDAIQTGISVIKATADVARDQVPDELLETHQMEVVTLAFQVSYMKLFEAFKALEAQTSQTKSIYSRNYVGSQLFRVLVV</sequence>
<evidence type="ECO:0000313" key="2">
    <source>
        <dbReference type="EMBL" id="CAH0382797.1"/>
    </source>
</evidence>
<organism evidence="2 3">
    <name type="scientific">Bemisia tabaci</name>
    <name type="common">Sweetpotato whitefly</name>
    <name type="synonym">Aleurodes tabaci</name>
    <dbReference type="NCBI Taxonomy" id="7038"/>
    <lineage>
        <taxon>Eukaryota</taxon>
        <taxon>Metazoa</taxon>
        <taxon>Ecdysozoa</taxon>
        <taxon>Arthropoda</taxon>
        <taxon>Hexapoda</taxon>
        <taxon>Insecta</taxon>
        <taxon>Pterygota</taxon>
        <taxon>Neoptera</taxon>
        <taxon>Paraneoptera</taxon>
        <taxon>Hemiptera</taxon>
        <taxon>Sternorrhyncha</taxon>
        <taxon>Aleyrodoidea</taxon>
        <taxon>Aleyrodidae</taxon>
        <taxon>Aleyrodinae</taxon>
        <taxon>Bemisia</taxon>
    </lineage>
</organism>
<dbReference type="EMBL" id="OU963871">
    <property type="protein sequence ID" value="CAH0382797.1"/>
    <property type="molecule type" value="Genomic_DNA"/>
</dbReference>
<keyword evidence="1" id="KW-0732">Signal</keyword>
<dbReference type="Proteomes" id="UP001152759">
    <property type="component" value="Chromosome 10"/>
</dbReference>
<gene>
    <name evidence="2" type="ORF">BEMITA_LOCUS2296</name>
</gene>
<evidence type="ECO:0008006" key="4">
    <source>
        <dbReference type="Google" id="ProtNLM"/>
    </source>
</evidence>
<protein>
    <recommendedName>
        <fullName evidence="4">Secreted protein</fullName>
    </recommendedName>
</protein>